<evidence type="ECO:0000313" key="2">
    <source>
        <dbReference type="EMBL" id="PNS18528.1"/>
    </source>
</evidence>
<name>A0A2K1QTY3_9PEZI</name>
<dbReference type="InParanoid" id="A0A2K1QTY3"/>
<dbReference type="EMBL" id="NKHZ01000039">
    <property type="protein sequence ID" value="PNS18528.1"/>
    <property type="molecule type" value="Genomic_DNA"/>
</dbReference>
<keyword evidence="3" id="KW-1185">Reference proteome</keyword>
<proteinExistence type="predicted"/>
<protein>
    <submittedName>
        <fullName evidence="2">Uncharacterized protein</fullName>
    </submittedName>
</protein>
<accession>A0A2K1QTY3</accession>
<dbReference type="AlphaFoldDB" id="A0A2K1QTY3"/>
<dbReference type="Proteomes" id="UP000243797">
    <property type="component" value="Unassembled WGS sequence"/>
</dbReference>
<sequence length="241" mass="26591">MARHSRQGSDDSPGTVCIRCHCTCNRFIDSNGDPSNDMIISDNDSVTSEDPGDINQPDREPTPGLEARQAQPRYLRPLPRYPQATPPEFIRDAASWNDIVQLLGEWDRLQQHSQPSTAEASFVTSTPHEHDDMYEYPSMTGSLCVEASSRSPMSSMESSMYMSLSSSSSRVSSRSLPVRSNSNILFEGIGALFEQQNWFIASPLQLGPDPGECLTGTLPSRSLSLPAIKLDHPLDTQEQDS</sequence>
<feature type="region of interest" description="Disordered" evidence="1">
    <location>
        <begin position="31"/>
        <end position="71"/>
    </location>
</feature>
<dbReference type="OrthoDB" id="3939497at2759"/>
<organism evidence="2 3">
    <name type="scientific">Sphaceloma murrayae</name>
    <dbReference type="NCBI Taxonomy" id="2082308"/>
    <lineage>
        <taxon>Eukaryota</taxon>
        <taxon>Fungi</taxon>
        <taxon>Dikarya</taxon>
        <taxon>Ascomycota</taxon>
        <taxon>Pezizomycotina</taxon>
        <taxon>Dothideomycetes</taxon>
        <taxon>Dothideomycetidae</taxon>
        <taxon>Myriangiales</taxon>
        <taxon>Elsinoaceae</taxon>
        <taxon>Sphaceloma</taxon>
    </lineage>
</organism>
<reference evidence="2 3" key="1">
    <citation type="submission" date="2017-06" db="EMBL/GenBank/DDBJ databases">
        <title>Draft genome sequence of a variant of Elsinoe murrayae.</title>
        <authorList>
            <person name="Cheng Q."/>
        </authorList>
    </citation>
    <scope>NUCLEOTIDE SEQUENCE [LARGE SCALE GENOMIC DNA]</scope>
    <source>
        <strain evidence="2 3">CQ-2017a</strain>
    </source>
</reference>
<comment type="caution">
    <text evidence="2">The sequence shown here is derived from an EMBL/GenBank/DDBJ whole genome shotgun (WGS) entry which is preliminary data.</text>
</comment>
<evidence type="ECO:0000256" key="1">
    <source>
        <dbReference type="SAM" id="MobiDB-lite"/>
    </source>
</evidence>
<gene>
    <name evidence="2" type="ORF">CAC42_5067</name>
</gene>
<evidence type="ECO:0000313" key="3">
    <source>
        <dbReference type="Proteomes" id="UP000243797"/>
    </source>
</evidence>